<evidence type="ECO:0000313" key="2">
    <source>
        <dbReference type="Proteomes" id="UP001623232"/>
    </source>
</evidence>
<proteinExistence type="predicted"/>
<reference evidence="1 2" key="1">
    <citation type="submission" date="2023-04" db="EMBL/GenBank/DDBJ databases">
        <title>Complete genome sequence of Alisedimentitalea scapharcae.</title>
        <authorList>
            <person name="Rong J.-C."/>
            <person name="Yi M.-L."/>
            <person name="Zhao Q."/>
        </authorList>
    </citation>
    <scope>NUCLEOTIDE SEQUENCE [LARGE SCALE GENOMIC DNA]</scope>
    <source>
        <strain evidence="1 2">KCTC 42119</strain>
    </source>
</reference>
<accession>A0ABZ2XN49</accession>
<evidence type="ECO:0008006" key="3">
    <source>
        <dbReference type="Google" id="ProtNLM"/>
    </source>
</evidence>
<sequence>MEVTASTTGQMLTALRSEYPGLGPVIDAGVSVAIDGRIYATSLTQTVGPENEIYLMQRLKGG</sequence>
<dbReference type="RefSeq" id="WP_406644751.1">
    <property type="nucleotide sequence ID" value="NZ_CP123584.1"/>
</dbReference>
<dbReference type="SUPFAM" id="SSF54285">
    <property type="entry name" value="MoaD/ThiS"/>
    <property type="match status" value="1"/>
</dbReference>
<protein>
    <recommendedName>
        <fullName evidence="3">ThiS family protein</fullName>
    </recommendedName>
</protein>
<evidence type="ECO:0000313" key="1">
    <source>
        <dbReference type="EMBL" id="WZK87496.1"/>
    </source>
</evidence>
<dbReference type="InterPro" id="IPR016155">
    <property type="entry name" value="Mopterin_synth/thiamin_S_b"/>
</dbReference>
<gene>
    <name evidence="1" type="ORF">QEZ52_12820</name>
</gene>
<organism evidence="1 2">
    <name type="scientific">Aliisedimentitalea scapharcae</name>
    <dbReference type="NCBI Taxonomy" id="1524259"/>
    <lineage>
        <taxon>Bacteria</taxon>
        <taxon>Pseudomonadati</taxon>
        <taxon>Pseudomonadota</taxon>
        <taxon>Alphaproteobacteria</taxon>
        <taxon>Rhodobacterales</taxon>
        <taxon>Roseobacteraceae</taxon>
        <taxon>Aliisedimentitalea</taxon>
    </lineage>
</organism>
<dbReference type="EMBL" id="CP123584">
    <property type="protein sequence ID" value="WZK87496.1"/>
    <property type="molecule type" value="Genomic_DNA"/>
</dbReference>
<dbReference type="Proteomes" id="UP001623232">
    <property type="component" value="Chromosome"/>
</dbReference>
<keyword evidence="2" id="KW-1185">Reference proteome</keyword>
<name>A0ABZ2XN49_9RHOB</name>